<sequence length="327" mass="33795">MRRADGSGGHQHHTAEGGRAEVPAEPAALATPPVPGPYCVGRGTRVPPRLRAPPPVERGPEAGVAPGADTIRAMEPQLTHTVAEGVATVVIDHPAKRNAMTAAMWRALPPLLAELAADPSVRALVLTGAGATFCAGADISSLGASAEGGDAPQRLAVLAEEALAAFPRPTLAVVRGYCVGGGAQLAAACDLRFAEEGSRFGVTPAKLGIVYPASSTARLAALTGPATAKYLLFSGELIDAGRALRCGLVDEVLPAGELEARVAGFTRTLASRSPLTQAAAKEFTAGRTDRIAHWEDEARRSTEAAEGVAAFLERRTPRFTWVPAARE</sequence>
<dbReference type="Proteomes" id="UP000480804">
    <property type="component" value="Unassembled WGS sequence"/>
</dbReference>
<evidence type="ECO:0000256" key="1">
    <source>
        <dbReference type="ARBA" id="ARBA00005254"/>
    </source>
</evidence>
<dbReference type="SUPFAM" id="SSF52096">
    <property type="entry name" value="ClpP/crotonase"/>
    <property type="match status" value="1"/>
</dbReference>
<dbReference type="InterPro" id="IPR014748">
    <property type="entry name" value="Enoyl-CoA_hydra_C"/>
</dbReference>
<evidence type="ECO:0000313" key="4">
    <source>
        <dbReference type="EMBL" id="GGU54264.1"/>
    </source>
</evidence>
<accession>A0A8H9LG00</accession>
<evidence type="ECO:0000313" key="5">
    <source>
        <dbReference type="Proteomes" id="UP000480804"/>
    </source>
</evidence>
<evidence type="ECO:0000256" key="2">
    <source>
        <dbReference type="SAM" id="MobiDB-lite"/>
    </source>
</evidence>
<dbReference type="InterPro" id="IPR029045">
    <property type="entry name" value="ClpP/crotonase-like_dom_sf"/>
</dbReference>
<protein>
    <submittedName>
        <fullName evidence="4">Enoyl-CoA hydratase</fullName>
    </submittedName>
</protein>
<evidence type="ECO:0000313" key="6">
    <source>
        <dbReference type="Proteomes" id="UP000660975"/>
    </source>
</evidence>
<dbReference type="GO" id="GO:0008300">
    <property type="term" value="P:isoprenoid catabolic process"/>
    <property type="evidence" value="ECO:0007669"/>
    <property type="project" value="TreeGrafter"/>
</dbReference>
<comment type="similarity">
    <text evidence="1">Belongs to the enoyl-CoA hydratase/isomerase family.</text>
</comment>
<dbReference type="AlphaFoldDB" id="A0A8H9LG00"/>
<dbReference type="Gene3D" id="3.90.226.10">
    <property type="entry name" value="2-enoyl-CoA Hydratase, Chain A, domain 1"/>
    <property type="match status" value="1"/>
</dbReference>
<comment type="caution">
    <text evidence="4">The sequence shown here is derived from an EMBL/GenBank/DDBJ whole genome shotgun (WGS) entry which is preliminary data.</text>
</comment>
<dbReference type="Pfam" id="PF00378">
    <property type="entry name" value="ECH_1"/>
    <property type="match status" value="1"/>
</dbReference>
<keyword evidence="5" id="KW-1185">Reference proteome</keyword>
<dbReference type="PANTHER" id="PTHR42964:SF1">
    <property type="entry name" value="POLYKETIDE BIOSYNTHESIS ENOYL-COA HYDRATASE PKSH-RELATED"/>
    <property type="match status" value="1"/>
</dbReference>
<name>A0A8H9LG00_9ACTN</name>
<dbReference type="InterPro" id="IPR001753">
    <property type="entry name" value="Enoyl-CoA_hydra/iso"/>
</dbReference>
<evidence type="ECO:0000313" key="3">
    <source>
        <dbReference type="EMBL" id="GFH79329.1"/>
    </source>
</evidence>
<organism evidence="4 6">
    <name type="scientific">Streptomyces gougerotii</name>
    <dbReference type="NCBI Taxonomy" id="53448"/>
    <lineage>
        <taxon>Bacteria</taxon>
        <taxon>Bacillati</taxon>
        <taxon>Actinomycetota</taxon>
        <taxon>Actinomycetes</taxon>
        <taxon>Kitasatosporales</taxon>
        <taxon>Streptomycetaceae</taxon>
        <taxon>Streptomyces</taxon>
        <taxon>Streptomyces diastaticus group</taxon>
    </lineage>
</organism>
<proteinExistence type="inferred from homology"/>
<feature type="region of interest" description="Disordered" evidence="2">
    <location>
        <begin position="1"/>
        <end position="39"/>
    </location>
</feature>
<dbReference type="GO" id="GO:0003824">
    <property type="term" value="F:catalytic activity"/>
    <property type="evidence" value="ECO:0007669"/>
    <property type="project" value="UniProtKB-ARBA"/>
</dbReference>
<dbReference type="InterPro" id="IPR051683">
    <property type="entry name" value="Enoyl-CoA_Hydratase/Isomerase"/>
</dbReference>
<dbReference type="EMBL" id="BLLO01000020">
    <property type="protein sequence ID" value="GFH79329.1"/>
    <property type="molecule type" value="Genomic_DNA"/>
</dbReference>
<dbReference type="EMBL" id="BMSC01000001">
    <property type="protein sequence ID" value="GGU54264.1"/>
    <property type="molecule type" value="Genomic_DNA"/>
</dbReference>
<dbReference type="PANTHER" id="PTHR42964">
    <property type="entry name" value="ENOYL-COA HYDRATASE"/>
    <property type="match status" value="1"/>
</dbReference>
<reference evidence="3 5" key="2">
    <citation type="submission" date="2020-02" db="EMBL/GenBank/DDBJ databases">
        <title>Whole genome shotgun sequence of Streptomyces gougerotii NBRC 13043.</title>
        <authorList>
            <person name="Ichikawa N."/>
            <person name="Komaki H."/>
            <person name="Tamura T."/>
        </authorList>
    </citation>
    <scope>NUCLEOTIDE SEQUENCE [LARGE SCALE GENOMIC DNA]</scope>
    <source>
        <strain evidence="3 5">NBRC 13043</strain>
    </source>
</reference>
<dbReference type="Proteomes" id="UP000660975">
    <property type="component" value="Unassembled WGS sequence"/>
</dbReference>
<reference evidence="4" key="1">
    <citation type="journal article" date="2014" name="Int. J. Syst. Evol. Microbiol.">
        <title>Complete genome sequence of Corynebacterium casei LMG S-19264T (=DSM 44701T), isolated from a smear-ripened cheese.</title>
        <authorList>
            <consortium name="US DOE Joint Genome Institute (JGI-PGF)"/>
            <person name="Walter F."/>
            <person name="Albersmeier A."/>
            <person name="Kalinowski J."/>
            <person name="Ruckert C."/>
        </authorList>
    </citation>
    <scope>NUCLEOTIDE SEQUENCE</scope>
    <source>
        <strain evidence="4">JCM 4136</strain>
    </source>
</reference>
<reference evidence="4" key="3">
    <citation type="submission" date="2020-09" db="EMBL/GenBank/DDBJ databases">
        <authorList>
            <person name="Sun Q."/>
            <person name="Ohkuma M."/>
        </authorList>
    </citation>
    <scope>NUCLEOTIDE SEQUENCE</scope>
    <source>
        <strain evidence="4">JCM 4136</strain>
    </source>
</reference>
<dbReference type="Gene3D" id="1.10.12.10">
    <property type="entry name" value="Lyase 2-enoyl-coa Hydratase, Chain A, domain 2"/>
    <property type="match status" value="1"/>
</dbReference>
<gene>
    <name evidence="4" type="ORF">GCM10010227_04200</name>
    <name evidence="3" type="ORF">Sgou_39990</name>
</gene>
<dbReference type="CDD" id="cd06558">
    <property type="entry name" value="crotonase-like"/>
    <property type="match status" value="1"/>
</dbReference>